<name>A0ABW0ESK2_9PSEU</name>
<dbReference type="RefSeq" id="WP_378250191.1">
    <property type="nucleotide sequence ID" value="NZ_JBHSKF010000015.1"/>
</dbReference>
<dbReference type="PANTHER" id="PTHR46682">
    <property type="entry name" value="ADHESION G-PROTEIN COUPLED RECEPTOR V1"/>
    <property type="match status" value="1"/>
</dbReference>
<evidence type="ECO:0000256" key="1">
    <source>
        <dbReference type="ARBA" id="ARBA00022729"/>
    </source>
</evidence>
<keyword evidence="2" id="KW-0677">Repeat</keyword>
<dbReference type="InterPro" id="IPR003644">
    <property type="entry name" value="Calx_beta"/>
</dbReference>
<keyword evidence="1 4" id="KW-0732">Signal</keyword>
<evidence type="ECO:0000313" key="6">
    <source>
        <dbReference type="EMBL" id="MFC5290307.1"/>
    </source>
</evidence>
<protein>
    <submittedName>
        <fullName evidence="6">Calx-beta domain-containing protein</fullName>
    </submittedName>
</protein>
<dbReference type="InterPro" id="IPR038081">
    <property type="entry name" value="CalX-like_sf"/>
</dbReference>
<feature type="domain" description="Calx-beta" evidence="5">
    <location>
        <begin position="65"/>
        <end position="145"/>
    </location>
</feature>
<comment type="caution">
    <text evidence="6">The sequence shown here is derived from an EMBL/GenBank/DDBJ whole genome shotgun (WGS) entry which is preliminary data.</text>
</comment>
<evidence type="ECO:0000256" key="2">
    <source>
        <dbReference type="ARBA" id="ARBA00022737"/>
    </source>
</evidence>
<gene>
    <name evidence="6" type="ORF">ACFPM7_24915</name>
</gene>
<evidence type="ECO:0000259" key="5">
    <source>
        <dbReference type="Pfam" id="PF03160"/>
    </source>
</evidence>
<keyword evidence="7" id="KW-1185">Reference proteome</keyword>
<evidence type="ECO:0000313" key="7">
    <source>
        <dbReference type="Proteomes" id="UP001596157"/>
    </source>
</evidence>
<feature type="signal peptide" evidence="4">
    <location>
        <begin position="1"/>
        <end position="20"/>
    </location>
</feature>
<dbReference type="SUPFAM" id="SSF141072">
    <property type="entry name" value="CalX-like"/>
    <property type="match status" value="2"/>
</dbReference>
<reference evidence="7" key="1">
    <citation type="journal article" date="2019" name="Int. J. Syst. Evol. Microbiol.">
        <title>The Global Catalogue of Microorganisms (GCM) 10K type strain sequencing project: providing services to taxonomists for standard genome sequencing and annotation.</title>
        <authorList>
            <consortium name="The Broad Institute Genomics Platform"/>
            <consortium name="The Broad Institute Genome Sequencing Center for Infectious Disease"/>
            <person name="Wu L."/>
            <person name="Ma J."/>
        </authorList>
    </citation>
    <scope>NUCLEOTIDE SEQUENCE [LARGE SCALE GENOMIC DNA]</scope>
    <source>
        <strain evidence="7">CCUG 59778</strain>
    </source>
</reference>
<dbReference type="PANTHER" id="PTHR46682:SF1">
    <property type="entry name" value="ADHESION G-PROTEIN COUPLED RECEPTOR V1"/>
    <property type="match status" value="1"/>
</dbReference>
<evidence type="ECO:0000256" key="3">
    <source>
        <dbReference type="ARBA" id="ARBA00022837"/>
    </source>
</evidence>
<dbReference type="Proteomes" id="UP001596157">
    <property type="component" value="Unassembled WGS sequence"/>
</dbReference>
<evidence type="ECO:0000256" key="4">
    <source>
        <dbReference type="SAM" id="SignalP"/>
    </source>
</evidence>
<proteinExistence type="predicted"/>
<dbReference type="InterPro" id="IPR026919">
    <property type="entry name" value="ADGRV1"/>
</dbReference>
<organism evidence="6 7">
    <name type="scientific">Actinokineospora guangxiensis</name>
    <dbReference type="NCBI Taxonomy" id="1490288"/>
    <lineage>
        <taxon>Bacteria</taxon>
        <taxon>Bacillati</taxon>
        <taxon>Actinomycetota</taxon>
        <taxon>Actinomycetes</taxon>
        <taxon>Pseudonocardiales</taxon>
        <taxon>Pseudonocardiaceae</taxon>
        <taxon>Actinokineospora</taxon>
    </lineage>
</organism>
<sequence length="260" mass="26585">MVRTAVVCALVGAVVFGSTAVPEPVAAQSCAPAVVSLGNFAGYEGSVGGLRTFTVLVMASVAPGCAASGSVAVSTADLTATSPADYLAASTTVSWSGEAGVRSVPVSVVADSLAEADERFTVRLTAPQGVVIGQGSGTVTILDDDDPPLRTGLDGGKICWGIDRGTDKAMTCPVDIRTSKPVRAPVTVHFRTHDPDGKPNGYVPVRDGVITIPVGATTGIAEIELLRGTWPAEEKFVLELYSPSAGVLGNPRAEVVIRRP</sequence>
<accession>A0ABW0ESK2</accession>
<dbReference type="Pfam" id="PF03160">
    <property type="entry name" value="Calx-beta"/>
    <property type="match status" value="1"/>
</dbReference>
<dbReference type="EMBL" id="JBHSKF010000015">
    <property type="protein sequence ID" value="MFC5290307.1"/>
    <property type="molecule type" value="Genomic_DNA"/>
</dbReference>
<keyword evidence="3" id="KW-0106">Calcium</keyword>
<feature type="chain" id="PRO_5046556944" evidence="4">
    <location>
        <begin position="21"/>
        <end position="260"/>
    </location>
</feature>
<dbReference type="Gene3D" id="2.60.40.2030">
    <property type="match status" value="2"/>
</dbReference>